<dbReference type="RefSeq" id="WP_092090668.1">
    <property type="nucleotide sequence ID" value="NZ_FMZW01000116.1"/>
</dbReference>
<accession>A0A1G7R4L2</accession>
<feature type="domain" description="DUF4440" evidence="2">
    <location>
        <begin position="34"/>
        <end position="140"/>
    </location>
</feature>
<proteinExistence type="predicted"/>
<feature type="chain" id="PRO_5011660793" evidence="1">
    <location>
        <begin position="26"/>
        <end position="148"/>
    </location>
</feature>
<evidence type="ECO:0000259" key="2">
    <source>
        <dbReference type="Pfam" id="PF14534"/>
    </source>
</evidence>
<feature type="signal peptide" evidence="1">
    <location>
        <begin position="1"/>
        <end position="25"/>
    </location>
</feature>
<dbReference type="CDD" id="cd00531">
    <property type="entry name" value="NTF2_like"/>
    <property type="match status" value="1"/>
</dbReference>
<evidence type="ECO:0000256" key="1">
    <source>
        <dbReference type="SAM" id="SignalP"/>
    </source>
</evidence>
<dbReference type="SUPFAM" id="SSF54427">
    <property type="entry name" value="NTF2-like"/>
    <property type="match status" value="1"/>
</dbReference>
<dbReference type="EMBL" id="FMZW01000116">
    <property type="protein sequence ID" value="SDG05079.1"/>
    <property type="molecule type" value="Genomic_DNA"/>
</dbReference>
<name>A0A1G7R4L2_9BRAD</name>
<keyword evidence="3" id="KW-0413">Isomerase</keyword>
<evidence type="ECO:0000313" key="4">
    <source>
        <dbReference type="Proteomes" id="UP000199245"/>
    </source>
</evidence>
<dbReference type="InterPro" id="IPR027843">
    <property type="entry name" value="DUF4440"/>
</dbReference>
<evidence type="ECO:0000313" key="3">
    <source>
        <dbReference type="EMBL" id="SDG05079.1"/>
    </source>
</evidence>
<dbReference type="Pfam" id="PF14534">
    <property type="entry name" value="DUF4440"/>
    <property type="match status" value="1"/>
</dbReference>
<dbReference type="Proteomes" id="UP000199245">
    <property type="component" value="Unassembled WGS sequence"/>
</dbReference>
<dbReference type="Gene3D" id="3.10.450.50">
    <property type="match status" value="1"/>
</dbReference>
<keyword evidence="1" id="KW-0732">Signal</keyword>
<organism evidence="3 4">
    <name type="scientific">Bradyrhizobium brasilense</name>
    <dbReference type="NCBI Taxonomy" id="1419277"/>
    <lineage>
        <taxon>Bacteria</taxon>
        <taxon>Pseudomonadati</taxon>
        <taxon>Pseudomonadota</taxon>
        <taxon>Alphaproteobacteria</taxon>
        <taxon>Hyphomicrobiales</taxon>
        <taxon>Nitrobacteraceae</taxon>
        <taxon>Bradyrhizobium</taxon>
    </lineage>
</organism>
<dbReference type="InterPro" id="IPR032710">
    <property type="entry name" value="NTF2-like_dom_sf"/>
</dbReference>
<sequence>MSRHSLPSYALLLIFTCTCVSPAGADPLADELSSAAAKWDAAINNADFDALLPLYTADARLMPPGAQPVTGPLAIRNFFAGRGRSVRDHKVELVEVLPIGSYAYTTSHFTATLVVNEKAAPISGSTVRLLERQPDGQWKIKSHIFVKE</sequence>
<protein>
    <submittedName>
        <fullName evidence="3">Ketosteroid isomerase homolog</fullName>
    </submittedName>
</protein>
<dbReference type="AlphaFoldDB" id="A0A1G7R4L2"/>
<dbReference type="GO" id="GO:0016853">
    <property type="term" value="F:isomerase activity"/>
    <property type="evidence" value="ECO:0007669"/>
    <property type="project" value="UniProtKB-KW"/>
</dbReference>
<gene>
    <name evidence="3" type="ORF">SAMN05216337_11162</name>
</gene>
<reference evidence="3 4" key="1">
    <citation type="submission" date="2016-10" db="EMBL/GenBank/DDBJ databases">
        <authorList>
            <person name="de Groot N.N."/>
        </authorList>
    </citation>
    <scope>NUCLEOTIDE SEQUENCE [LARGE SCALE GENOMIC DNA]</scope>
    <source>
        <strain evidence="3 4">R5</strain>
    </source>
</reference>